<dbReference type="Proteomes" id="UP000199645">
    <property type="component" value="Unassembled WGS sequence"/>
</dbReference>
<sequence>MTERPITFGGILPTIPESEHLHDRPHWRCRTCDDPWPCAEARARLLEEYREFPSLLRIYLSAQMYEALDDLTADGRPLPLNLYERFLAWTRTRPPT</sequence>
<evidence type="ECO:0008006" key="3">
    <source>
        <dbReference type="Google" id="ProtNLM"/>
    </source>
</evidence>
<accession>A0A1I2JTE4</accession>
<name>A0A1I2JTE4_9ACTN</name>
<evidence type="ECO:0000313" key="2">
    <source>
        <dbReference type="Proteomes" id="UP000199645"/>
    </source>
</evidence>
<dbReference type="STRING" id="35752.SAMN05421541_113270"/>
<gene>
    <name evidence="1" type="ORF">SAMN05421541_113270</name>
</gene>
<keyword evidence="2" id="KW-1185">Reference proteome</keyword>
<protein>
    <recommendedName>
        <fullName evidence="3">Flavin reductase</fullName>
    </recommendedName>
</protein>
<reference evidence="1 2" key="1">
    <citation type="submission" date="2016-10" db="EMBL/GenBank/DDBJ databases">
        <authorList>
            <person name="de Groot N.N."/>
        </authorList>
    </citation>
    <scope>NUCLEOTIDE SEQUENCE [LARGE SCALE GENOMIC DNA]</scope>
    <source>
        <strain evidence="1 2">DSM 43019</strain>
    </source>
</reference>
<organism evidence="1 2">
    <name type="scientific">Actinoplanes philippinensis</name>
    <dbReference type="NCBI Taxonomy" id="35752"/>
    <lineage>
        <taxon>Bacteria</taxon>
        <taxon>Bacillati</taxon>
        <taxon>Actinomycetota</taxon>
        <taxon>Actinomycetes</taxon>
        <taxon>Micromonosporales</taxon>
        <taxon>Micromonosporaceae</taxon>
        <taxon>Actinoplanes</taxon>
    </lineage>
</organism>
<dbReference type="AlphaFoldDB" id="A0A1I2JTE4"/>
<evidence type="ECO:0000313" key="1">
    <source>
        <dbReference type="EMBL" id="SFF57190.1"/>
    </source>
</evidence>
<dbReference type="RefSeq" id="WP_239143823.1">
    <property type="nucleotide sequence ID" value="NZ_BOMT01000071.1"/>
</dbReference>
<proteinExistence type="predicted"/>
<dbReference type="EMBL" id="FONV01000013">
    <property type="protein sequence ID" value="SFF57190.1"/>
    <property type="molecule type" value="Genomic_DNA"/>
</dbReference>